<dbReference type="SUPFAM" id="SSF56672">
    <property type="entry name" value="DNA/RNA polymerases"/>
    <property type="match status" value="1"/>
</dbReference>
<keyword evidence="3" id="KW-1185">Reference proteome</keyword>
<protein>
    <recommendedName>
        <fullName evidence="1">Reverse transcriptase domain-containing protein</fullName>
    </recommendedName>
</protein>
<evidence type="ECO:0000259" key="1">
    <source>
        <dbReference type="Pfam" id="PF00078"/>
    </source>
</evidence>
<dbReference type="Gene3D" id="3.10.10.10">
    <property type="entry name" value="HIV Type 1 Reverse Transcriptase, subunit A, domain 1"/>
    <property type="match status" value="1"/>
</dbReference>
<dbReference type="AlphaFoldDB" id="A0A9Q3GVV7"/>
<dbReference type="Proteomes" id="UP000765509">
    <property type="component" value="Unassembled WGS sequence"/>
</dbReference>
<feature type="domain" description="Reverse transcriptase" evidence="1">
    <location>
        <begin position="26"/>
        <end position="140"/>
    </location>
</feature>
<evidence type="ECO:0000313" key="2">
    <source>
        <dbReference type="EMBL" id="MBW0480894.1"/>
    </source>
</evidence>
<organism evidence="2 3">
    <name type="scientific">Austropuccinia psidii MF-1</name>
    <dbReference type="NCBI Taxonomy" id="1389203"/>
    <lineage>
        <taxon>Eukaryota</taxon>
        <taxon>Fungi</taxon>
        <taxon>Dikarya</taxon>
        <taxon>Basidiomycota</taxon>
        <taxon>Pucciniomycotina</taxon>
        <taxon>Pucciniomycetes</taxon>
        <taxon>Pucciniales</taxon>
        <taxon>Sphaerophragmiaceae</taxon>
        <taxon>Austropuccinia</taxon>
    </lineage>
</organism>
<dbReference type="InterPro" id="IPR000477">
    <property type="entry name" value="RT_dom"/>
</dbReference>
<evidence type="ECO:0000313" key="3">
    <source>
        <dbReference type="Proteomes" id="UP000765509"/>
    </source>
</evidence>
<comment type="caution">
    <text evidence="2">The sequence shown here is derived from an EMBL/GenBank/DDBJ whole genome shotgun (WGS) entry which is preliminary data.</text>
</comment>
<dbReference type="InterPro" id="IPR043502">
    <property type="entry name" value="DNA/RNA_pol_sf"/>
</dbReference>
<sequence>MDALEGFNKNVLNPKANKLLIIITQGCIYEYIRIPFGIKNAPSHYQRTVNTIFPTELSEGWLIINIDDIIICLESCSLHPEILPRVLDKAAVVNMKISLKKCKFCFEELKALEHFVSFLSLVIDKNKVAAVLLKPIPQTKKEMMSFIGFSSYYKKHLKEFSILAKSLYRIFD</sequence>
<dbReference type="PANTHER" id="PTHR33064">
    <property type="entry name" value="POL PROTEIN"/>
    <property type="match status" value="1"/>
</dbReference>
<dbReference type="InterPro" id="IPR043128">
    <property type="entry name" value="Rev_trsase/Diguanyl_cyclase"/>
</dbReference>
<name>A0A9Q3GVV7_9BASI</name>
<dbReference type="InterPro" id="IPR051320">
    <property type="entry name" value="Viral_Replic_Matur_Polypro"/>
</dbReference>
<dbReference type="Gene3D" id="3.30.70.270">
    <property type="match status" value="2"/>
</dbReference>
<reference evidence="2" key="1">
    <citation type="submission" date="2021-03" db="EMBL/GenBank/DDBJ databases">
        <title>Draft genome sequence of rust myrtle Austropuccinia psidii MF-1, a brazilian biotype.</title>
        <authorList>
            <person name="Quecine M.C."/>
            <person name="Pachon D.M.R."/>
            <person name="Bonatelli M.L."/>
            <person name="Correr F.H."/>
            <person name="Franceschini L.M."/>
            <person name="Leite T.F."/>
            <person name="Margarido G.R.A."/>
            <person name="Almeida C.A."/>
            <person name="Ferrarezi J.A."/>
            <person name="Labate C.A."/>
        </authorList>
    </citation>
    <scope>NUCLEOTIDE SEQUENCE</scope>
    <source>
        <strain evidence="2">MF-1</strain>
    </source>
</reference>
<dbReference type="PANTHER" id="PTHR33064:SF37">
    <property type="entry name" value="RIBONUCLEASE H"/>
    <property type="match status" value="1"/>
</dbReference>
<dbReference type="EMBL" id="AVOT02006155">
    <property type="protein sequence ID" value="MBW0480894.1"/>
    <property type="molecule type" value="Genomic_DNA"/>
</dbReference>
<dbReference type="Pfam" id="PF00078">
    <property type="entry name" value="RVT_1"/>
    <property type="match status" value="1"/>
</dbReference>
<gene>
    <name evidence="2" type="ORF">O181_020609</name>
</gene>
<accession>A0A9Q3GVV7</accession>
<proteinExistence type="predicted"/>